<dbReference type="GO" id="GO:0005509">
    <property type="term" value="F:calcium ion binding"/>
    <property type="evidence" value="ECO:0007669"/>
    <property type="project" value="TreeGrafter"/>
</dbReference>
<evidence type="ECO:0000256" key="2">
    <source>
        <dbReference type="SAM" id="Phobius"/>
    </source>
</evidence>
<dbReference type="GO" id="GO:0004497">
    <property type="term" value="F:monooxygenase activity"/>
    <property type="evidence" value="ECO:0007669"/>
    <property type="project" value="TreeGrafter"/>
</dbReference>
<accession>A0A7J7LPC1</accession>
<reference evidence="3 4" key="1">
    <citation type="journal article" date="2020" name="IScience">
        <title>Genome Sequencing of the Endangered Kingdonia uniflora (Circaeasteraceae, Ranunculales) Reveals Potential Mechanisms of Evolutionary Specialization.</title>
        <authorList>
            <person name="Sun Y."/>
            <person name="Deng T."/>
            <person name="Zhang A."/>
            <person name="Moore M.J."/>
            <person name="Landis J.B."/>
            <person name="Lin N."/>
            <person name="Zhang H."/>
            <person name="Zhang X."/>
            <person name="Huang J."/>
            <person name="Zhang X."/>
            <person name="Sun H."/>
            <person name="Wang H."/>
        </authorList>
    </citation>
    <scope>NUCLEOTIDE SEQUENCE [LARGE SCALE GENOMIC DNA]</scope>
    <source>
        <strain evidence="3">TB1705</strain>
        <tissue evidence="3">Leaf</tissue>
    </source>
</reference>
<dbReference type="Pfam" id="PF05042">
    <property type="entry name" value="Caleosin"/>
    <property type="match status" value="1"/>
</dbReference>
<protein>
    <submittedName>
        <fullName evidence="3">Uncharacterized protein</fullName>
    </submittedName>
</protein>
<evidence type="ECO:0000313" key="4">
    <source>
        <dbReference type="Proteomes" id="UP000541444"/>
    </source>
</evidence>
<feature type="transmembrane region" description="Helical" evidence="2">
    <location>
        <begin position="20"/>
        <end position="47"/>
    </location>
</feature>
<comment type="similarity">
    <text evidence="1">Belongs to the caleosin family.</text>
</comment>
<comment type="caution">
    <text evidence="3">The sequence shown here is derived from an EMBL/GenBank/DDBJ whole genome shotgun (WGS) entry which is preliminary data.</text>
</comment>
<dbReference type="PANTHER" id="PTHR31495">
    <property type="entry name" value="PEROXYGENASE 3-RELATED"/>
    <property type="match status" value="1"/>
</dbReference>
<keyword evidence="4" id="KW-1185">Reference proteome</keyword>
<keyword evidence="2" id="KW-0812">Transmembrane</keyword>
<dbReference type="Proteomes" id="UP000541444">
    <property type="component" value="Unassembled WGS sequence"/>
</dbReference>
<organism evidence="3 4">
    <name type="scientific">Kingdonia uniflora</name>
    <dbReference type="NCBI Taxonomy" id="39325"/>
    <lineage>
        <taxon>Eukaryota</taxon>
        <taxon>Viridiplantae</taxon>
        <taxon>Streptophyta</taxon>
        <taxon>Embryophyta</taxon>
        <taxon>Tracheophyta</taxon>
        <taxon>Spermatophyta</taxon>
        <taxon>Magnoliopsida</taxon>
        <taxon>Ranunculales</taxon>
        <taxon>Circaeasteraceae</taxon>
        <taxon>Kingdonia</taxon>
    </lineage>
</organism>
<keyword evidence="2" id="KW-1133">Transmembrane helix</keyword>
<dbReference type="OrthoDB" id="1590909at2759"/>
<dbReference type="EMBL" id="JACGCM010002131">
    <property type="protein sequence ID" value="KAF6144467.1"/>
    <property type="molecule type" value="Genomic_DNA"/>
</dbReference>
<name>A0A7J7LPC1_9MAGN</name>
<proteinExistence type="inferred from homology"/>
<keyword evidence="2" id="KW-0472">Membrane</keyword>
<dbReference type="PANTHER" id="PTHR31495:SF50">
    <property type="entry name" value="PEROXYGENASE 1"/>
    <property type="match status" value="1"/>
</dbReference>
<dbReference type="InterPro" id="IPR007736">
    <property type="entry name" value="Caleosin-related"/>
</dbReference>
<evidence type="ECO:0000313" key="3">
    <source>
        <dbReference type="EMBL" id="KAF6144467.1"/>
    </source>
</evidence>
<sequence length="119" mass="13377">MVIVSYTPGRHAGMRLLGFNAIASIAIAIAIAIAITFCIHIGMSYLTQPVIERKAGRVERVKSGWAGLRITGKGEWTIFYVLARDEEGFESKEAMRRCFDDSLFEYWAELNQAEARKMS</sequence>
<evidence type="ECO:0000256" key="1">
    <source>
        <dbReference type="ARBA" id="ARBA00006765"/>
    </source>
</evidence>
<gene>
    <name evidence="3" type="ORF">GIB67_024694</name>
</gene>
<dbReference type="AlphaFoldDB" id="A0A7J7LPC1"/>